<dbReference type="Pfam" id="PF00563">
    <property type="entry name" value="EAL"/>
    <property type="match status" value="1"/>
</dbReference>
<dbReference type="InterPro" id="IPR043128">
    <property type="entry name" value="Rev_trsase/Diguanyl_cyclase"/>
</dbReference>
<dbReference type="CDD" id="cd00130">
    <property type="entry name" value="PAS"/>
    <property type="match status" value="1"/>
</dbReference>
<feature type="transmembrane region" description="Helical" evidence="1">
    <location>
        <begin position="33"/>
        <end position="56"/>
    </location>
</feature>
<dbReference type="SUPFAM" id="SSF55073">
    <property type="entry name" value="Nucleotide cyclase"/>
    <property type="match status" value="1"/>
</dbReference>
<dbReference type="NCBIfam" id="TIGR00229">
    <property type="entry name" value="sensory_box"/>
    <property type="match status" value="1"/>
</dbReference>
<keyword evidence="1" id="KW-1133">Transmembrane helix</keyword>
<dbReference type="PROSITE" id="PS50887">
    <property type="entry name" value="GGDEF"/>
    <property type="match status" value="1"/>
</dbReference>
<dbReference type="InterPro" id="IPR029150">
    <property type="entry name" value="dCache_3"/>
</dbReference>
<dbReference type="FunFam" id="3.30.70.270:FF:000001">
    <property type="entry name" value="Diguanylate cyclase domain protein"/>
    <property type="match status" value="1"/>
</dbReference>
<dbReference type="SMART" id="SM00267">
    <property type="entry name" value="GGDEF"/>
    <property type="match status" value="1"/>
</dbReference>
<dbReference type="InterPro" id="IPR035965">
    <property type="entry name" value="PAS-like_dom_sf"/>
</dbReference>
<dbReference type="SUPFAM" id="SSF141868">
    <property type="entry name" value="EAL domain-like"/>
    <property type="match status" value="1"/>
</dbReference>
<dbReference type="AlphaFoldDB" id="A0A1H8HMT1"/>
<dbReference type="PANTHER" id="PTHR44757:SF2">
    <property type="entry name" value="BIOFILM ARCHITECTURE MAINTENANCE PROTEIN MBAA"/>
    <property type="match status" value="1"/>
</dbReference>
<feature type="transmembrane region" description="Helical" evidence="1">
    <location>
        <begin position="321"/>
        <end position="339"/>
    </location>
</feature>
<dbReference type="Pfam" id="PF00990">
    <property type="entry name" value="GGDEF"/>
    <property type="match status" value="1"/>
</dbReference>
<dbReference type="InterPro" id="IPR001633">
    <property type="entry name" value="EAL_dom"/>
</dbReference>
<evidence type="ECO:0000313" key="4">
    <source>
        <dbReference type="EMBL" id="SEN57265.1"/>
    </source>
</evidence>
<dbReference type="GO" id="GO:0003824">
    <property type="term" value="F:catalytic activity"/>
    <property type="evidence" value="ECO:0007669"/>
    <property type="project" value="UniProtKB-ARBA"/>
</dbReference>
<dbReference type="NCBIfam" id="TIGR00254">
    <property type="entry name" value="GGDEF"/>
    <property type="match status" value="1"/>
</dbReference>
<evidence type="ECO:0000259" key="3">
    <source>
        <dbReference type="PROSITE" id="PS50887"/>
    </source>
</evidence>
<feature type="domain" description="GGDEF" evidence="3">
    <location>
        <begin position="578"/>
        <end position="711"/>
    </location>
</feature>
<dbReference type="Pfam" id="PF14827">
    <property type="entry name" value="dCache_3"/>
    <property type="match status" value="1"/>
</dbReference>
<keyword evidence="1" id="KW-0812">Transmembrane</keyword>
<dbReference type="SUPFAM" id="SSF55785">
    <property type="entry name" value="PYP-like sensor domain (PAS domain)"/>
    <property type="match status" value="1"/>
</dbReference>
<dbReference type="PANTHER" id="PTHR44757">
    <property type="entry name" value="DIGUANYLATE CYCLASE DGCP"/>
    <property type="match status" value="1"/>
</dbReference>
<dbReference type="InterPro" id="IPR029787">
    <property type="entry name" value="Nucleotide_cyclase"/>
</dbReference>
<evidence type="ECO:0000259" key="2">
    <source>
        <dbReference type="PROSITE" id="PS50883"/>
    </source>
</evidence>
<dbReference type="CDD" id="cd01948">
    <property type="entry name" value="EAL"/>
    <property type="match status" value="1"/>
</dbReference>
<organism evidence="4 5">
    <name type="scientific">Nitrosospira multiformis</name>
    <dbReference type="NCBI Taxonomy" id="1231"/>
    <lineage>
        <taxon>Bacteria</taxon>
        <taxon>Pseudomonadati</taxon>
        <taxon>Pseudomonadota</taxon>
        <taxon>Betaproteobacteria</taxon>
        <taxon>Nitrosomonadales</taxon>
        <taxon>Nitrosomonadaceae</taxon>
        <taxon>Nitrosospira</taxon>
    </lineage>
</organism>
<dbReference type="EMBL" id="FOCT01000005">
    <property type="protein sequence ID" value="SEN57265.1"/>
    <property type="molecule type" value="Genomic_DNA"/>
</dbReference>
<gene>
    <name evidence="4" type="ORF">SAMN05216404_105174</name>
</gene>
<dbReference type="RefSeq" id="WP_081353833.1">
    <property type="nucleotide sequence ID" value="NZ_FOCT01000005.1"/>
</dbReference>
<dbReference type="PROSITE" id="PS50883">
    <property type="entry name" value="EAL"/>
    <property type="match status" value="1"/>
</dbReference>
<reference evidence="4 5" key="1">
    <citation type="submission" date="2016-10" db="EMBL/GenBank/DDBJ databases">
        <authorList>
            <person name="de Groot N.N."/>
        </authorList>
    </citation>
    <scope>NUCLEOTIDE SEQUENCE [LARGE SCALE GENOMIC DNA]</scope>
    <source>
        <strain evidence="4 5">Nl18</strain>
    </source>
</reference>
<dbReference type="InterPro" id="IPR052155">
    <property type="entry name" value="Biofilm_reg_signaling"/>
</dbReference>
<name>A0A1H8HMT1_9PROT</name>
<dbReference type="CDD" id="cd01949">
    <property type="entry name" value="GGDEF"/>
    <property type="match status" value="1"/>
</dbReference>
<dbReference type="Proteomes" id="UP000183898">
    <property type="component" value="Unassembled WGS sequence"/>
</dbReference>
<dbReference type="Gene3D" id="3.30.70.270">
    <property type="match status" value="1"/>
</dbReference>
<keyword evidence="1" id="KW-0472">Membrane</keyword>
<dbReference type="Gene3D" id="3.30.450.20">
    <property type="entry name" value="PAS domain"/>
    <property type="match status" value="1"/>
</dbReference>
<proteinExistence type="predicted"/>
<dbReference type="Gene3D" id="3.20.20.450">
    <property type="entry name" value="EAL domain"/>
    <property type="match status" value="1"/>
</dbReference>
<evidence type="ECO:0000256" key="1">
    <source>
        <dbReference type="SAM" id="Phobius"/>
    </source>
</evidence>
<dbReference type="SMART" id="SM00052">
    <property type="entry name" value="EAL"/>
    <property type="match status" value="1"/>
</dbReference>
<dbReference type="InterPro" id="IPR000160">
    <property type="entry name" value="GGDEF_dom"/>
</dbReference>
<evidence type="ECO:0000313" key="5">
    <source>
        <dbReference type="Proteomes" id="UP000183898"/>
    </source>
</evidence>
<sequence length="975" mass="109608">MLQDKYFHNQAMQKNGAIAPEKPQKFLGLKWKVLLLSSLILIAIVVSFTGITYLSLMDDFESRRNAQHQRYAKEVEGLIDQVSINLHQLAGLIPFLEGMDKSLLSGNKEYVTQAFDPYWGPLQLNKGIELLRFYDSSNQQLAGWGTPQPDTHDVLLSAWVHEVNAQEKPMSHLSCPTSCMQFAVAPLLVEGNNVGVIVIGTPLVDVILGFKDISGADIALLVSEKGDLPESNKVKIANWNVTIAAHSREMNITVLDEVAASYPDLESLEEGILVSWRDRHLQIKPLFLERMAVSEDGAHFMVVTDITSTIRTIHSSTQQNMIIGLVGLIFSEILLFIILTKPLSRLKHIVFTLPLLARSSFKNFRLELRSAGQKRWMKDEIDLLDETAVALSHQLEKLEDQVADRTRILASKMDELSKERDFINNLLDIAQVIVITQKADGEILTLNAYGETLIQYTEKELQGTPFLHLLALDGNLHDLPVHLEEVRCQRRDQLRHEANIVCKDASICNILWLHSRLTRHNEDDPAMLSVGLDMTEHKRAEGRLAWLADHDPLTDLFNRRRFQEELEQMLNLAARYGYSGALLFFDLDQFKYINDTSGHQAGDALLKMVARLLLGNIRSVDILGRLGGDEFAVILPQTTAEGAIEVAKNTLASLNQGKITINGRTHKASASVGIALFPEHGSNVHDLLAAADLAMYQAKEAGRGGWHLFSDEEKTRERMHTLVYWKEKIEYALSHERFLFYFQPIMHVRRRTIDHYEVLLRMIDNDGTILAPQFFIPAAEQTGLIHAIDHMVLRKSIAQSAEIQRAGQCIRFSINLSAHAFHDPELLPILKGAFAEYGADPSNFMFEITETAALEDLPAARELMEMIKKLGCSFTLDDFGVGFSSFYYIRQLPIDVVKIDGSFIRNLADSPDDQILVQALCDVARGFGKKTTAEFVENAATFSILEKMQIDYAQGFLIGTPSPAYDTSFSNFVKM</sequence>
<dbReference type="InterPro" id="IPR035919">
    <property type="entry name" value="EAL_sf"/>
</dbReference>
<dbReference type="InterPro" id="IPR000014">
    <property type="entry name" value="PAS"/>
</dbReference>
<accession>A0A1H8HMT1</accession>
<feature type="domain" description="EAL" evidence="2">
    <location>
        <begin position="722"/>
        <end position="975"/>
    </location>
</feature>
<protein>
    <submittedName>
        <fullName evidence="4">Diguanylate cyclase/phosphodiesterase</fullName>
    </submittedName>
</protein>